<dbReference type="InterPro" id="IPR014710">
    <property type="entry name" value="RmlC-like_jellyroll"/>
</dbReference>
<dbReference type="RefSeq" id="WP_044485426.1">
    <property type="nucleotide sequence ID" value="NZ_KK328284.1"/>
</dbReference>
<evidence type="ECO:0000259" key="1">
    <source>
        <dbReference type="PROSITE" id="PS50042"/>
    </source>
</evidence>
<keyword evidence="3" id="KW-1185">Reference proteome</keyword>
<organism evidence="2 3">
    <name type="scientific">Mycobacterium [tuberculosis] TKK-01-0051</name>
    <dbReference type="NCBI Taxonomy" id="1324261"/>
    <lineage>
        <taxon>Bacteria</taxon>
        <taxon>Bacillati</taxon>
        <taxon>Actinomycetota</taxon>
        <taxon>Actinomycetes</taxon>
        <taxon>Mycobacteriales</taxon>
        <taxon>Mycobacteriaceae</taxon>
        <taxon>Mycobacterium</taxon>
        <taxon>Mycobacterium avium complex (MAC)</taxon>
    </lineage>
</organism>
<evidence type="ECO:0000313" key="3">
    <source>
        <dbReference type="Proteomes" id="UP000025947"/>
    </source>
</evidence>
<name>A0A051U1W8_9MYCO</name>
<dbReference type="InterPro" id="IPR018490">
    <property type="entry name" value="cNMP-bd_dom_sf"/>
</dbReference>
<accession>A0A051U1W8</accession>
<proteinExistence type="predicted"/>
<dbReference type="SUPFAM" id="SSF51206">
    <property type="entry name" value="cAMP-binding domain-like"/>
    <property type="match status" value="1"/>
</dbReference>
<dbReference type="CDD" id="cd00038">
    <property type="entry name" value="CAP_ED"/>
    <property type="match status" value="1"/>
</dbReference>
<dbReference type="InterPro" id="IPR018488">
    <property type="entry name" value="cNMP-bd_CS"/>
</dbReference>
<dbReference type="InterPro" id="IPR000595">
    <property type="entry name" value="cNMP-bd_dom"/>
</dbReference>
<comment type="caution">
    <text evidence="2">The sequence shown here is derived from an EMBL/GenBank/DDBJ whole genome shotgun (WGS) entry which is preliminary data.</text>
</comment>
<evidence type="ECO:0000313" key="2">
    <source>
        <dbReference type="EMBL" id="KBZ63040.1"/>
    </source>
</evidence>
<reference evidence="2 3" key="1">
    <citation type="submission" date="2014-04" db="EMBL/GenBank/DDBJ databases">
        <title>The Genome Sequence of Mycobacterium tuberculosis TKK-01-0051.</title>
        <authorList>
            <consortium name="The Broad Institute Genomics Platform"/>
            <consortium name="The Broad Institute Genome Sequencing Center for Infectious Disease"/>
            <person name="Earl A.M."/>
            <person name="Cohen K."/>
            <person name="Pym A."/>
            <person name="Bishai W."/>
            <person name="Maharaj K."/>
            <person name="Desjardins C."/>
            <person name="Abeel T."/>
            <person name="Young S."/>
            <person name="Zeng Q."/>
            <person name="Gargeya S."/>
            <person name="Abouelleil A."/>
            <person name="Alvarado L."/>
            <person name="Chapman S.B."/>
            <person name="Gainer-Dewar J."/>
            <person name="Goldberg J."/>
            <person name="Griggs A."/>
            <person name="Gujja S."/>
            <person name="Hansen M."/>
            <person name="Howarth C."/>
            <person name="Imamovic A."/>
            <person name="Larimer J."/>
            <person name="Murphy C."/>
            <person name="Naylor J."/>
            <person name="Pearson M."/>
            <person name="Poon T.W."/>
            <person name="Priest M."/>
            <person name="Roberts A."/>
            <person name="Saif S."/>
            <person name="Shea T."/>
            <person name="Sykes S."/>
            <person name="Wortman J."/>
            <person name="Nusbaum C."/>
            <person name="Birren B."/>
        </authorList>
    </citation>
    <scope>NUCLEOTIDE SEQUENCE [LARGE SCALE GENOMIC DNA]</scope>
    <source>
        <strain evidence="2 3">TKK-01-0051</strain>
    </source>
</reference>
<dbReference type="Pfam" id="PF00027">
    <property type="entry name" value="cNMP_binding"/>
    <property type="match status" value="1"/>
</dbReference>
<dbReference type="AlphaFoldDB" id="A0A051U1W8"/>
<dbReference type="PANTHER" id="PTHR23011">
    <property type="entry name" value="CYCLIC NUCLEOTIDE-BINDING DOMAIN CONTAINING PROTEIN"/>
    <property type="match status" value="1"/>
</dbReference>
<dbReference type="Gene3D" id="2.60.120.10">
    <property type="entry name" value="Jelly Rolls"/>
    <property type="match status" value="1"/>
</dbReference>
<feature type="domain" description="Cyclic nucleotide-binding" evidence="1">
    <location>
        <begin position="20"/>
        <end position="135"/>
    </location>
</feature>
<dbReference type="EMBL" id="JLXW01000007">
    <property type="protein sequence ID" value="KBZ63040.1"/>
    <property type="molecule type" value="Genomic_DNA"/>
</dbReference>
<sequence>MKADEKQYEQDARRLREYATFGSFSDAQLQRLARVAHRTATSAALPLIHEQTPSDSCYILLSGEVGVYIGRDRVAALGPGEVIGESALHRGRLRSATVTTMGPAELLRIERDDLAALLDEIPALRDIIDASVARHVPVDLPPKPKPPFSRLGAAVRTDLVERFEQAANSAGVDVATALEDALTRWIERDGTT</sequence>
<dbReference type="PATRIC" id="fig|1324261.3.peg.2745"/>
<dbReference type="HOGENOM" id="CLU_1359147_0_0_11"/>
<dbReference type="PROSITE" id="PS50042">
    <property type="entry name" value="CNMP_BINDING_3"/>
    <property type="match status" value="1"/>
</dbReference>
<protein>
    <recommendedName>
        <fullName evidence="1">Cyclic nucleotide-binding domain-containing protein</fullName>
    </recommendedName>
</protein>
<dbReference type="SMART" id="SM00100">
    <property type="entry name" value="cNMP"/>
    <property type="match status" value="1"/>
</dbReference>
<dbReference type="PANTHER" id="PTHR23011:SF28">
    <property type="entry name" value="CYCLIC NUCLEOTIDE-BINDING DOMAIN CONTAINING PROTEIN"/>
    <property type="match status" value="1"/>
</dbReference>
<gene>
    <name evidence="2" type="ORF">K875_02729</name>
</gene>
<dbReference type="Proteomes" id="UP000025947">
    <property type="component" value="Unassembled WGS sequence"/>
</dbReference>
<dbReference type="PROSITE" id="PS00889">
    <property type="entry name" value="CNMP_BINDING_2"/>
    <property type="match status" value="1"/>
</dbReference>